<dbReference type="OrthoDB" id="9805698at2"/>
<evidence type="ECO:0000256" key="6">
    <source>
        <dbReference type="ARBA" id="ARBA00022741"/>
    </source>
</evidence>
<dbReference type="InterPro" id="IPR002646">
    <property type="entry name" value="PolA_pol_head_dom"/>
</dbReference>
<evidence type="ECO:0000313" key="12">
    <source>
        <dbReference type="EMBL" id="CEK10739.1"/>
    </source>
</evidence>
<evidence type="ECO:0000256" key="3">
    <source>
        <dbReference type="ARBA" id="ARBA00022694"/>
    </source>
</evidence>
<organism evidence="12 13">
    <name type="scientific">Legionella hackeliae</name>
    <dbReference type="NCBI Taxonomy" id="449"/>
    <lineage>
        <taxon>Bacteria</taxon>
        <taxon>Pseudomonadati</taxon>
        <taxon>Pseudomonadota</taxon>
        <taxon>Gammaproteobacteria</taxon>
        <taxon>Legionellales</taxon>
        <taxon>Legionellaceae</taxon>
        <taxon>Legionella</taxon>
    </lineage>
</organism>
<dbReference type="EC" id="2.7.7.19" evidence="12"/>
<evidence type="ECO:0000256" key="2">
    <source>
        <dbReference type="ARBA" id="ARBA00022679"/>
    </source>
</evidence>
<evidence type="ECO:0000256" key="7">
    <source>
        <dbReference type="ARBA" id="ARBA00022842"/>
    </source>
</evidence>
<dbReference type="HOGENOM" id="CLU_303805_0_0_6"/>
<feature type="region of interest" description="Disordered" evidence="9">
    <location>
        <begin position="375"/>
        <end position="429"/>
    </location>
</feature>
<dbReference type="STRING" id="449.LHA_1699"/>
<evidence type="ECO:0000256" key="8">
    <source>
        <dbReference type="RuleBase" id="RU003953"/>
    </source>
</evidence>
<keyword evidence="13" id="KW-1185">Reference proteome</keyword>
<dbReference type="InterPro" id="IPR043519">
    <property type="entry name" value="NT_sf"/>
</dbReference>
<name>A0A0A8UVE9_LEGHA</name>
<dbReference type="Gene3D" id="3.30.460.10">
    <property type="entry name" value="Beta Polymerase, domain 2"/>
    <property type="match status" value="1"/>
</dbReference>
<dbReference type="SUPFAM" id="SSF81301">
    <property type="entry name" value="Nucleotidyltransferase"/>
    <property type="match status" value="1"/>
</dbReference>
<dbReference type="PATRIC" id="fig|449.7.peg.1941"/>
<dbReference type="RefSeq" id="WP_045106062.1">
    <property type="nucleotide sequence ID" value="NZ_LN681225.1"/>
</dbReference>
<dbReference type="KEGG" id="lha:LHA_1699"/>
<sequence length="979" mass="113421">MADTRTNVTKHQNILTVNFYTPTGNLPYDFSCFFKDQLTLGQKIKDINSANIWNRAEVPSITFQMKNFEKIWTHAQADFQLALLLYFANHYSHYEMKSIGVENRYAINIAHDYVGKAKIVFQKSQQYFSNNVANTCMKWVECWEDLTKEYTAQLSNQFDKSELSKRKAIMEGVSYWYASFDDKGIKEKKAIETTQAYFLATKSAAHNHAHKMYKIMDDTSFNILEVYNQSKEIGKITQFNYFFTRYQLEFMSHLQVTMQNYFEIMLTHHYTEKKIEAIFSSGKEVDIQEARNFFSYYKKCLEESIKLYGLEPLSDIGGYVPWSDEVKKTAAMRKLTEISQLQAKFDKSYEAYFKNKNRVLDSEFINLFLKEEESEKSKPNASNNKKNDGSKSAKKKKKKHKPSTKIKPGKKEENDENSDEEVNQNAVEKSQEEIASKLYQEGNYAQAITVLESALGDGLTNPITLRDLQNLHTLSEYYLCLAQTGSKKKNTQTAKKYLELAKNKLLTTLSLMDKSSKEFQEWFSVLILIEPNAANHFRDEQPEISHAKLVEPTPRIEINDKPNKIYIPIQSYFLQKIESALKSEQEKRAKRTKKNIKQLEAYLVGGFVRDSLANLEPNDFDLVINLELEEIKSILEAHGIYGRIIGKHHPILIVINPDNPDEDVDISTLKGDSLQTDAESRDFKINSLYYNLFDRTLHDPMQGREGIKNGKIETNYDADKSVKDDPLRMLRAIRLKNKNDNAKNAWRITEELSQAIKKNASSIVTPEAFPERRFLEFKKIINNSKGHSLLTIIDELNEFNLLTHLFPFVDLKNSHQRMLIKRMSEEINREKSPCYKDIVFFLAIMMWTPMAKYLEKIRSEKFNEKSGELANQIKDEVNRLLTHYAAVFKISSREKSGILILWHEYLNVVHSIPLNDGEDFSKFKVDAMSNRATIFKNLLESTSQLMEKPYNAKVTFMPPPSNVYPPNNATLGLKTSLKK</sequence>
<keyword evidence="3" id="KW-0819">tRNA processing</keyword>
<evidence type="ECO:0000256" key="4">
    <source>
        <dbReference type="ARBA" id="ARBA00022695"/>
    </source>
</evidence>
<dbReference type="InterPro" id="IPR050264">
    <property type="entry name" value="Bact_CCA-adding_enz_type3_sf"/>
</dbReference>
<feature type="domain" description="Poly A polymerase head" evidence="10">
    <location>
        <begin position="601"/>
        <end position="712"/>
    </location>
</feature>
<dbReference type="EMBL" id="LN681225">
    <property type="protein sequence ID" value="CEK10739.1"/>
    <property type="molecule type" value="Genomic_DNA"/>
</dbReference>
<comment type="cofactor">
    <cofactor evidence="1">
        <name>Mg(2+)</name>
        <dbReference type="ChEBI" id="CHEBI:18420"/>
    </cofactor>
</comment>
<protein>
    <submittedName>
        <fullName evidence="12">Polynucleotide adenylyltransferase</fullName>
        <ecNumber evidence="12">2.7.7.19</ecNumber>
    </submittedName>
</protein>
<keyword evidence="2 8" id="KW-0808">Transferase</keyword>
<dbReference type="GO" id="GO:0000166">
    <property type="term" value="F:nucleotide binding"/>
    <property type="evidence" value="ECO:0007669"/>
    <property type="project" value="UniProtKB-KW"/>
</dbReference>
<proteinExistence type="inferred from homology"/>
<feature type="domain" description="tRNA nucleotidyltransferase/poly(A) polymerase RNA and SrmB- binding" evidence="11">
    <location>
        <begin position="748"/>
        <end position="810"/>
    </location>
</feature>
<keyword evidence="4 12" id="KW-0548">Nucleotidyltransferase</keyword>
<evidence type="ECO:0000259" key="11">
    <source>
        <dbReference type="Pfam" id="PF12627"/>
    </source>
</evidence>
<comment type="similarity">
    <text evidence="8">Belongs to the tRNA nucleotidyltransferase/poly(A) polymerase family.</text>
</comment>
<dbReference type="SUPFAM" id="SSF81891">
    <property type="entry name" value="Poly A polymerase C-terminal region-like"/>
    <property type="match status" value="1"/>
</dbReference>
<keyword evidence="6" id="KW-0547">Nucleotide-binding</keyword>
<accession>A0A0A8UVE9</accession>
<dbReference type="Pfam" id="PF12627">
    <property type="entry name" value="PolyA_pol_RNAbd"/>
    <property type="match status" value="1"/>
</dbReference>
<keyword evidence="8" id="KW-0694">RNA-binding</keyword>
<evidence type="ECO:0000313" key="13">
    <source>
        <dbReference type="Proteomes" id="UP000032803"/>
    </source>
</evidence>
<keyword evidence="5" id="KW-0479">Metal-binding</keyword>
<dbReference type="PANTHER" id="PTHR46173">
    <property type="entry name" value="CCA TRNA NUCLEOTIDYLTRANSFERASE 1, MITOCHONDRIAL"/>
    <property type="match status" value="1"/>
</dbReference>
<dbReference type="GO" id="GO:0008033">
    <property type="term" value="P:tRNA processing"/>
    <property type="evidence" value="ECO:0007669"/>
    <property type="project" value="UniProtKB-KW"/>
</dbReference>
<dbReference type="GO" id="GO:0046872">
    <property type="term" value="F:metal ion binding"/>
    <property type="evidence" value="ECO:0007669"/>
    <property type="project" value="UniProtKB-KW"/>
</dbReference>
<dbReference type="PANTHER" id="PTHR46173:SF1">
    <property type="entry name" value="CCA TRNA NUCLEOTIDYLTRANSFERASE 1, MITOCHONDRIAL"/>
    <property type="match status" value="1"/>
</dbReference>
<evidence type="ECO:0000256" key="9">
    <source>
        <dbReference type="SAM" id="MobiDB-lite"/>
    </source>
</evidence>
<dbReference type="GO" id="GO:0000049">
    <property type="term" value="F:tRNA binding"/>
    <property type="evidence" value="ECO:0007669"/>
    <property type="project" value="TreeGrafter"/>
</dbReference>
<dbReference type="GO" id="GO:1990817">
    <property type="term" value="F:poly(A) RNA polymerase activity"/>
    <property type="evidence" value="ECO:0007669"/>
    <property type="project" value="UniProtKB-EC"/>
</dbReference>
<dbReference type="InterPro" id="IPR032828">
    <property type="entry name" value="PolyA_RNA-bd"/>
</dbReference>
<dbReference type="AlphaFoldDB" id="A0A0A8UVE9"/>
<keyword evidence="7" id="KW-0460">Magnesium</keyword>
<reference evidence="13" key="1">
    <citation type="submission" date="2014-09" db="EMBL/GenBank/DDBJ databases">
        <authorList>
            <person name="Gomez-Valero L."/>
        </authorList>
    </citation>
    <scope>NUCLEOTIDE SEQUENCE [LARGE SCALE GENOMIC DNA]</scope>
    <source>
        <strain evidence="13">ATCC35250</strain>
    </source>
</reference>
<evidence type="ECO:0000256" key="5">
    <source>
        <dbReference type="ARBA" id="ARBA00022723"/>
    </source>
</evidence>
<evidence type="ECO:0000259" key="10">
    <source>
        <dbReference type="Pfam" id="PF01743"/>
    </source>
</evidence>
<evidence type="ECO:0000256" key="1">
    <source>
        <dbReference type="ARBA" id="ARBA00001946"/>
    </source>
</evidence>
<dbReference type="Gene3D" id="1.10.3090.10">
    <property type="entry name" value="cca-adding enzyme, domain 2"/>
    <property type="match status" value="1"/>
</dbReference>
<dbReference type="Proteomes" id="UP000032803">
    <property type="component" value="Chromosome I"/>
</dbReference>
<dbReference type="Pfam" id="PF01743">
    <property type="entry name" value="PolyA_pol"/>
    <property type="match status" value="1"/>
</dbReference>
<gene>
    <name evidence="12" type="ORF">LHA_1699</name>
</gene>
<feature type="compositionally biased region" description="Basic residues" evidence="9">
    <location>
        <begin position="392"/>
        <end position="408"/>
    </location>
</feature>